<dbReference type="Gene3D" id="3.40.50.2300">
    <property type="match status" value="1"/>
</dbReference>
<name>A0A554SQA2_9ACTN</name>
<dbReference type="PROSITE" id="PS50043">
    <property type="entry name" value="HTH_LUXR_2"/>
    <property type="match status" value="1"/>
</dbReference>
<evidence type="ECO:0000256" key="1">
    <source>
        <dbReference type="ARBA" id="ARBA00023125"/>
    </source>
</evidence>
<dbReference type="GO" id="GO:0003677">
    <property type="term" value="F:DNA binding"/>
    <property type="evidence" value="ECO:0007669"/>
    <property type="project" value="UniProtKB-KW"/>
</dbReference>
<dbReference type="InterPro" id="IPR011006">
    <property type="entry name" value="CheY-like_superfamily"/>
</dbReference>
<sequence>MLRPFADRVIVVEQESALPVTSDVDVVLYDTFSQVQGNELDIDGILGESRARVVVFSWFTDPELVKWSLAAGAHGYVAKSASAAELVEAIERVHRGELVTPGSSIRDPGDIEQGRWPGDDQGITAREAEVLALICQGLTNEQIAQRAFIGINTVKTYIRSLYARIGVTTRTQAVLWGVDHGFRPQPVRRVDPTGL</sequence>
<proteinExistence type="predicted"/>
<evidence type="ECO:0000313" key="3">
    <source>
        <dbReference type="EMBL" id="TSD68541.1"/>
    </source>
</evidence>
<accession>A0A554SQA2</accession>
<dbReference type="Proteomes" id="UP000316988">
    <property type="component" value="Unassembled WGS sequence"/>
</dbReference>
<evidence type="ECO:0000313" key="4">
    <source>
        <dbReference type="Proteomes" id="UP000316988"/>
    </source>
</evidence>
<dbReference type="AlphaFoldDB" id="A0A554SQA2"/>
<dbReference type="InterPro" id="IPR000792">
    <property type="entry name" value="Tscrpt_reg_LuxR_C"/>
</dbReference>
<keyword evidence="1" id="KW-0238">DNA-binding</keyword>
<dbReference type="PRINTS" id="PR00038">
    <property type="entry name" value="HTHLUXR"/>
</dbReference>
<reference evidence="3 4" key="1">
    <citation type="submission" date="2019-07" db="EMBL/GenBank/DDBJ databases">
        <authorList>
            <person name="Zhao L.H."/>
        </authorList>
    </citation>
    <scope>NUCLEOTIDE SEQUENCE [LARGE SCALE GENOMIC DNA]</scope>
    <source>
        <strain evidence="3 4">Co35</strain>
    </source>
</reference>
<dbReference type="PANTHER" id="PTHR43214">
    <property type="entry name" value="TWO-COMPONENT RESPONSE REGULATOR"/>
    <property type="match status" value="1"/>
</dbReference>
<dbReference type="SMART" id="SM00421">
    <property type="entry name" value="HTH_LUXR"/>
    <property type="match status" value="1"/>
</dbReference>
<dbReference type="Pfam" id="PF00196">
    <property type="entry name" value="GerE"/>
    <property type="match status" value="1"/>
</dbReference>
<protein>
    <submittedName>
        <fullName evidence="3">Response regulator transcription factor</fullName>
    </submittedName>
</protein>
<comment type="caution">
    <text evidence="3">The sequence shown here is derived from an EMBL/GenBank/DDBJ whole genome shotgun (WGS) entry which is preliminary data.</text>
</comment>
<dbReference type="InterPro" id="IPR016032">
    <property type="entry name" value="Sig_transdc_resp-reg_C-effctor"/>
</dbReference>
<gene>
    <name evidence="3" type="ORF">FNM00_00730</name>
</gene>
<dbReference type="CDD" id="cd06170">
    <property type="entry name" value="LuxR_C_like"/>
    <property type="match status" value="1"/>
</dbReference>
<dbReference type="SUPFAM" id="SSF52172">
    <property type="entry name" value="CheY-like"/>
    <property type="match status" value="1"/>
</dbReference>
<dbReference type="OrthoDB" id="9816529at2"/>
<dbReference type="InterPro" id="IPR039420">
    <property type="entry name" value="WalR-like"/>
</dbReference>
<dbReference type="GO" id="GO:0006355">
    <property type="term" value="P:regulation of DNA-templated transcription"/>
    <property type="evidence" value="ECO:0007669"/>
    <property type="project" value="InterPro"/>
</dbReference>
<organism evidence="3 4">
    <name type="scientific">Aeromicrobium piscarium</name>
    <dbReference type="NCBI Taxonomy" id="2590901"/>
    <lineage>
        <taxon>Bacteria</taxon>
        <taxon>Bacillati</taxon>
        <taxon>Actinomycetota</taxon>
        <taxon>Actinomycetes</taxon>
        <taxon>Propionibacteriales</taxon>
        <taxon>Nocardioidaceae</taxon>
        <taxon>Aeromicrobium</taxon>
    </lineage>
</organism>
<evidence type="ECO:0000259" key="2">
    <source>
        <dbReference type="PROSITE" id="PS50043"/>
    </source>
</evidence>
<dbReference type="SUPFAM" id="SSF46894">
    <property type="entry name" value="C-terminal effector domain of the bipartite response regulators"/>
    <property type="match status" value="1"/>
</dbReference>
<keyword evidence="4" id="KW-1185">Reference proteome</keyword>
<feature type="domain" description="HTH luxR-type" evidence="2">
    <location>
        <begin position="116"/>
        <end position="181"/>
    </location>
</feature>
<dbReference type="EMBL" id="VLNT01000001">
    <property type="protein sequence ID" value="TSD68541.1"/>
    <property type="molecule type" value="Genomic_DNA"/>
</dbReference>
<dbReference type="PANTHER" id="PTHR43214:SF43">
    <property type="entry name" value="TWO-COMPONENT RESPONSE REGULATOR"/>
    <property type="match status" value="1"/>
</dbReference>